<dbReference type="EMBL" id="BAAAFH010000011">
    <property type="protein sequence ID" value="GAA0875625.1"/>
    <property type="molecule type" value="Genomic_DNA"/>
</dbReference>
<sequence>MQTTYDSIFVIGPTASGKTALAVRIADALEGEIISADSRQVYRKMDLGTGKDLHEFTYNNTTIPYHLIDICDAGDNYNIERFYLDAGAAIASVKSRNKLPVICGGSGLYIETLLKGNEFASIPKNKMLREQLVTKEKEELFRLFESIPVDLRSRLDNLSVKKTIRAIEIAEYIAEYGMPERRNLGLKPLILATEVDRETRRNRISKRLRARFQEGMIEEVEGLLRDGVTPEQLKFYGLEYFWITQYVTGEIDYTTMENSLETAIHQFAKRQMTWFRRMEKQGYTLQWVPSDIPIDSVMQLLGN</sequence>
<gene>
    <name evidence="14" type="primary">miaA_1</name>
    <name evidence="10" type="synonym">miaA</name>
    <name evidence="14" type="ORF">GCM10009118_20340</name>
</gene>
<evidence type="ECO:0000313" key="15">
    <source>
        <dbReference type="Proteomes" id="UP001501126"/>
    </source>
</evidence>
<evidence type="ECO:0000256" key="9">
    <source>
        <dbReference type="ARBA" id="ARBA00049563"/>
    </source>
</evidence>
<evidence type="ECO:0000256" key="13">
    <source>
        <dbReference type="RuleBase" id="RU003785"/>
    </source>
</evidence>
<dbReference type="SUPFAM" id="SSF52540">
    <property type="entry name" value="P-loop containing nucleoside triphosphate hydrolases"/>
    <property type="match status" value="2"/>
</dbReference>
<organism evidence="14 15">
    <name type="scientific">Wandonia haliotis</name>
    <dbReference type="NCBI Taxonomy" id="574963"/>
    <lineage>
        <taxon>Bacteria</taxon>
        <taxon>Pseudomonadati</taxon>
        <taxon>Bacteroidota</taxon>
        <taxon>Flavobacteriia</taxon>
        <taxon>Flavobacteriales</taxon>
        <taxon>Crocinitomicaceae</taxon>
        <taxon>Wandonia</taxon>
    </lineage>
</organism>
<evidence type="ECO:0000256" key="6">
    <source>
        <dbReference type="ARBA" id="ARBA00022741"/>
    </source>
</evidence>
<keyword evidence="6 10" id="KW-0547">Nucleotide-binding</keyword>
<protein>
    <recommendedName>
        <fullName evidence="10">tRNA dimethylallyltransferase</fullName>
        <ecNumber evidence="10">2.5.1.75</ecNumber>
    </recommendedName>
    <alternativeName>
        <fullName evidence="10">Dimethylallyl diphosphate:tRNA dimethylallyltransferase</fullName>
        <shortName evidence="10">DMAPP:tRNA dimethylallyltransferase</shortName>
        <shortName evidence="10">DMATase</shortName>
    </alternativeName>
    <alternativeName>
        <fullName evidence="10">Isopentenyl-diphosphate:tRNA isopentenyltransferase</fullName>
        <shortName evidence="10">IPP transferase</shortName>
        <shortName evidence="10">IPPT</shortName>
        <shortName evidence="10">IPTase</shortName>
    </alternativeName>
</protein>
<dbReference type="RefSeq" id="WP_343787307.1">
    <property type="nucleotide sequence ID" value="NZ_BAAAFH010000011.1"/>
</dbReference>
<evidence type="ECO:0000256" key="1">
    <source>
        <dbReference type="ARBA" id="ARBA00001946"/>
    </source>
</evidence>
<keyword evidence="4 10" id="KW-0808">Transferase</keyword>
<dbReference type="HAMAP" id="MF_00185">
    <property type="entry name" value="IPP_trans"/>
    <property type="match status" value="1"/>
</dbReference>
<dbReference type="PANTHER" id="PTHR11088">
    <property type="entry name" value="TRNA DIMETHYLALLYLTRANSFERASE"/>
    <property type="match status" value="1"/>
</dbReference>
<feature type="binding site" evidence="10">
    <location>
        <begin position="12"/>
        <end position="19"/>
    </location>
    <ligand>
        <name>ATP</name>
        <dbReference type="ChEBI" id="CHEBI:30616"/>
    </ligand>
</feature>
<dbReference type="Proteomes" id="UP001501126">
    <property type="component" value="Unassembled WGS sequence"/>
</dbReference>
<dbReference type="PANTHER" id="PTHR11088:SF60">
    <property type="entry name" value="TRNA DIMETHYLALLYLTRANSFERASE"/>
    <property type="match status" value="1"/>
</dbReference>
<evidence type="ECO:0000256" key="12">
    <source>
        <dbReference type="RuleBase" id="RU003784"/>
    </source>
</evidence>
<evidence type="ECO:0000256" key="3">
    <source>
        <dbReference type="ARBA" id="ARBA00005842"/>
    </source>
</evidence>
<evidence type="ECO:0000313" key="14">
    <source>
        <dbReference type="EMBL" id="GAA0875625.1"/>
    </source>
</evidence>
<proteinExistence type="inferred from homology"/>
<comment type="catalytic activity">
    <reaction evidence="9 10 11">
        <text>adenosine(37) in tRNA + dimethylallyl diphosphate = N(6)-dimethylallyladenosine(37) in tRNA + diphosphate</text>
        <dbReference type="Rhea" id="RHEA:26482"/>
        <dbReference type="Rhea" id="RHEA-COMP:10162"/>
        <dbReference type="Rhea" id="RHEA-COMP:10375"/>
        <dbReference type="ChEBI" id="CHEBI:33019"/>
        <dbReference type="ChEBI" id="CHEBI:57623"/>
        <dbReference type="ChEBI" id="CHEBI:74411"/>
        <dbReference type="ChEBI" id="CHEBI:74415"/>
        <dbReference type="EC" id="2.5.1.75"/>
    </reaction>
</comment>
<name>A0ABN1MRZ1_9FLAO</name>
<feature type="site" description="Interaction with substrate tRNA" evidence="10">
    <location>
        <position position="106"/>
    </location>
</feature>
<feature type="binding site" evidence="10">
    <location>
        <begin position="14"/>
        <end position="19"/>
    </location>
    <ligand>
        <name>substrate</name>
    </ligand>
</feature>
<evidence type="ECO:0000256" key="5">
    <source>
        <dbReference type="ARBA" id="ARBA00022694"/>
    </source>
</evidence>
<comment type="function">
    <text evidence="2 10 12">Catalyzes the transfer of a dimethylallyl group onto the adenine at position 37 in tRNAs that read codons beginning with uridine, leading to the formation of N6-(dimethylallyl)adenosine (i(6)A).</text>
</comment>
<dbReference type="Gene3D" id="3.40.50.300">
    <property type="entry name" value="P-loop containing nucleotide triphosphate hydrolases"/>
    <property type="match status" value="1"/>
</dbReference>
<comment type="cofactor">
    <cofactor evidence="1 10">
        <name>Mg(2+)</name>
        <dbReference type="ChEBI" id="CHEBI:18420"/>
    </cofactor>
</comment>
<comment type="subunit">
    <text evidence="10">Monomer.</text>
</comment>
<dbReference type="EC" id="2.5.1.75" evidence="10"/>
<feature type="site" description="Interaction with substrate tRNA" evidence="10">
    <location>
        <position position="129"/>
    </location>
</feature>
<comment type="similarity">
    <text evidence="3 10 13">Belongs to the IPP transferase family.</text>
</comment>
<feature type="region of interest" description="Interaction with substrate tRNA" evidence="10">
    <location>
        <begin position="37"/>
        <end position="40"/>
    </location>
</feature>
<evidence type="ECO:0000256" key="4">
    <source>
        <dbReference type="ARBA" id="ARBA00022679"/>
    </source>
</evidence>
<evidence type="ECO:0000256" key="2">
    <source>
        <dbReference type="ARBA" id="ARBA00003213"/>
    </source>
</evidence>
<dbReference type="InterPro" id="IPR039657">
    <property type="entry name" value="Dimethylallyltransferase"/>
</dbReference>
<evidence type="ECO:0000256" key="11">
    <source>
        <dbReference type="RuleBase" id="RU003783"/>
    </source>
</evidence>
<dbReference type="Pfam" id="PF01715">
    <property type="entry name" value="IPPT"/>
    <property type="match status" value="1"/>
</dbReference>
<evidence type="ECO:0000256" key="10">
    <source>
        <dbReference type="HAMAP-Rule" id="MF_00185"/>
    </source>
</evidence>
<comment type="caution">
    <text evidence="10">Lacks conserved residue(s) required for the propagation of feature annotation.</text>
</comment>
<keyword evidence="5 10" id="KW-0819">tRNA processing</keyword>
<evidence type="ECO:0000256" key="8">
    <source>
        <dbReference type="ARBA" id="ARBA00022842"/>
    </source>
</evidence>
<dbReference type="InterPro" id="IPR027417">
    <property type="entry name" value="P-loop_NTPase"/>
</dbReference>
<keyword evidence="8 10" id="KW-0460">Magnesium</keyword>
<dbReference type="NCBIfam" id="TIGR00174">
    <property type="entry name" value="miaA"/>
    <property type="match status" value="1"/>
</dbReference>
<accession>A0ABN1MRZ1</accession>
<dbReference type="Gene3D" id="1.10.287.890">
    <property type="entry name" value="Crystal structure of tRNA isopentenylpyrophosphate transferase (bh2366) domain"/>
    <property type="match status" value="1"/>
</dbReference>
<keyword evidence="15" id="KW-1185">Reference proteome</keyword>
<reference evidence="14 15" key="1">
    <citation type="journal article" date="2019" name="Int. J. Syst. Evol. Microbiol.">
        <title>The Global Catalogue of Microorganisms (GCM) 10K type strain sequencing project: providing services to taxonomists for standard genome sequencing and annotation.</title>
        <authorList>
            <consortium name="The Broad Institute Genomics Platform"/>
            <consortium name="The Broad Institute Genome Sequencing Center for Infectious Disease"/>
            <person name="Wu L."/>
            <person name="Ma J."/>
        </authorList>
    </citation>
    <scope>NUCLEOTIDE SEQUENCE [LARGE SCALE GENOMIC DNA]</scope>
    <source>
        <strain evidence="14 15">JCM 16083</strain>
    </source>
</reference>
<dbReference type="InterPro" id="IPR018022">
    <property type="entry name" value="IPT"/>
</dbReference>
<evidence type="ECO:0000256" key="7">
    <source>
        <dbReference type="ARBA" id="ARBA00022840"/>
    </source>
</evidence>
<keyword evidence="7 10" id="KW-0067">ATP-binding</keyword>
<comment type="caution">
    <text evidence="14">The sequence shown here is derived from an EMBL/GenBank/DDBJ whole genome shotgun (WGS) entry which is preliminary data.</text>
</comment>